<feature type="region of interest" description="Disordered" evidence="3">
    <location>
        <begin position="509"/>
        <end position="532"/>
    </location>
</feature>
<dbReference type="eggNOG" id="KOG2773">
    <property type="taxonomic scope" value="Eukaryota"/>
</dbReference>
<feature type="compositionally biased region" description="Basic and acidic residues" evidence="3">
    <location>
        <begin position="104"/>
        <end position="118"/>
    </location>
</feature>
<proteinExistence type="inferred from homology"/>
<dbReference type="Pfam" id="PF13339">
    <property type="entry name" value="AATF-Che1"/>
    <property type="match status" value="1"/>
</dbReference>
<dbReference type="EMBL" id="KB822721">
    <property type="protein sequence ID" value="ETN39462.1"/>
    <property type="molecule type" value="Genomic_DNA"/>
</dbReference>
<dbReference type="HOGENOM" id="CLU_018299_2_2_1"/>
<evidence type="ECO:0000313" key="7">
    <source>
        <dbReference type="Proteomes" id="UP000030752"/>
    </source>
</evidence>
<feature type="compositionally biased region" description="Basic and acidic residues" evidence="3">
    <location>
        <begin position="45"/>
        <end position="69"/>
    </location>
</feature>
<evidence type="ECO:0000256" key="3">
    <source>
        <dbReference type="SAM" id="MobiDB-lite"/>
    </source>
</evidence>
<feature type="compositionally biased region" description="Acidic residues" evidence="3">
    <location>
        <begin position="516"/>
        <end position="532"/>
    </location>
</feature>
<keyword evidence="7" id="KW-1185">Reference proteome</keyword>
<evidence type="ECO:0000259" key="4">
    <source>
        <dbReference type="Pfam" id="PF08164"/>
    </source>
</evidence>
<feature type="compositionally biased region" description="Acidic residues" evidence="3">
    <location>
        <begin position="166"/>
        <end position="196"/>
    </location>
</feature>
<feature type="domain" description="AATF leucine zipper-containing" evidence="5">
    <location>
        <begin position="241"/>
        <end position="364"/>
    </location>
</feature>
<dbReference type="GO" id="GO:0000462">
    <property type="term" value="P:maturation of SSU-rRNA from tricistronic rRNA transcript (SSU-rRNA, 5.8S rRNA, LSU-rRNA)"/>
    <property type="evidence" value="ECO:0007669"/>
    <property type="project" value="TreeGrafter"/>
</dbReference>
<dbReference type="GO" id="GO:0005730">
    <property type="term" value="C:nucleolus"/>
    <property type="evidence" value="ECO:0007669"/>
    <property type="project" value="TreeGrafter"/>
</dbReference>
<dbReference type="InParanoid" id="W2RSP9"/>
<evidence type="ECO:0000256" key="2">
    <source>
        <dbReference type="ARBA" id="ARBA00013850"/>
    </source>
</evidence>
<name>W2RSP9_CYPE1</name>
<dbReference type="OrthoDB" id="5783963at2759"/>
<dbReference type="RefSeq" id="XP_008718247.1">
    <property type="nucleotide sequence ID" value="XM_008720025.1"/>
</dbReference>
<dbReference type="Pfam" id="PF08164">
    <property type="entry name" value="TRAUB"/>
    <property type="match status" value="1"/>
</dbReference>
<comment type="similarity">
    <text evidence="1">Belongs to the AATF family.</text>
</comment>
<evidence type="ECO:0000313" key="6">
    <source>
        <dbReference type="EMBL" id="ETN39462.1"/>
    </source>
</evidence>
<organism evidence="6 7">
    <name type="scientific">Cyphellophora europaea (strain CBS 101466)</name>
    <name type="common">Phialophora europaea</name>
    <dbReference type="NCBI Taxonomy" id="1220924"/>
    <lineage>
        <taxon>Eukaryota</taxon>
        <taxon>Fungi</taxon>
        <taxon>Dikarya</taxon>
        <taxon>Ascomycota</taxon>
        <taxon>Pezizomycotina</taxon>
        <taxon>Eurotiomycetes</taxon>
        <taxon>Chaetothyriomycetidae</taxon>
        <taxon>Chaetothyriales</taxon>
        <taxon>Cyphellophoraceae</taxon>
        <taxon>Cyphellophora</taxon>
    </lineage>
</organism>
<feature type="region of interest" description="Disordered" evidence="3">
    <location>
        <begin position="1"/>
        <end position="229"/>
    </location>
</feature>
<feature type="region of interest" description="Disordered" evidence="3">
    <location>
        <begin position="313"/>
        <end position="350"/>
    </location>
</feature>
<dbReference type="PANTHER" id="PTHR15565">
    <property type="entry name" value="AATF PROTEIN APOPTOSIS ANTAGONIZING TRANSCRIPTION FACTOR"/>
    <property type="match status" value="1"/>
</dbReference>
<feature type="compositionally biased region" description="Acidic residues" evidence="3">
    <location>
        <begin position="79"/>
        <end position="98"/>
    </location>
</feature>
<dbReference type="VEuPathDB" id="FungiDB:HMPREF1541_05686"/>
<dbReference type="InterPro" id="IPR025160">
    <property type="entry name" value="AATF"/>
</dbReference>
<dbReference type="AlphaFoldDB" id="W2RSP9"/>
<dbReference type="FunCoup" id="W2RSP9">
    <property type="interactions" value="881"/>
</dbReference>
<dbReference type="InterPro" id="IPR012617">
    <property type="entry name" value="AATF_C"/>
</dbReference>
<evidence type="ECO:0000256" key="1">
    <source>
        <dbReference type="ARBA" id="ARBA00008966"/>
    </source>
</evidence>
<gene>
    <name evidence="6" type="ORF">HMPREF1541_05686</name>
</gene>
<dbReference type="Proteomes" id="UP000030752">
    <property type="component" value="Unassembled WGS sequence"/>
</dbReference>
<dbReference type="PANTHER" id="PTHR15565:SF0">
    <property type="entry name" value="PROTEIN AATF"/>
    <property type="match status" value="1"/>
</dbReference>
<reference evidence="6 7" key="1">
    <citation type="submission" date="2013-03" db="EMBL/GenBank/DDBJ databases">
        <title>The Genome Sequence of Phialophora europaea CBS 101466.</title>
        <authorList>
            <consortium name="The Broad Institute Genomics Platform"/>
            <person name="Cuomo C."/>
            <person name="de Hoog S."/>
            <person name="Gorbushina A."/>
            <person name="Walker B."/>
            <person name="Young S.K."/>
            <person name="Zeng Q."/>
            <person name="Gargeya S."/>
            <person name="Fitzgerald M."/>
            <person name="Haas B."/>
            <person name="Abouelleil A."/>
            <person name="Allen A.W."/>
            <person name="Alvarado L."/>
            <person name="Arachchi H.M."/>
            <person name="Berlin A.M."/>
            <person name="Chapman S.B."/>
            <person name="Gainer-Dewar J."/>
            <person name="Goldberg J."/>
            <person name="Griggs A."/>
            <person name="Gujja S."/>
            <person name="Hansen M."/>
            <person name="Howarth C."/>
            <person name="Imamovic A."/>
            <person name="Ireland A."/>
            <person name="Larimer J."/>
            <person name="McCowan C."/>
            <person name="Murphy C."/>
            <person name="Pearson M."/>
            <person name="Poon T.W."/>
            <person name="Priest M."/>
            <person name="Roberts A."/>
            <person name="Saif S."/>
            <person name="Shea T."/>
            <person name="Sisk P."/>
            <person name="Sykes S."/>
            <person name="Wortman J."/>
            <person name="Nusbaum C."/>
            <person name="Birren B."/>
        </authorList>
    </citation>
    <scope>NUCLEOTIDE SEQUENCE [LARGE SCALE GENOMIC DNA]</scope>
    <source>
        <strain evidence="6 7">CBS 101466</strain>
    </source>
</reference>
<feature type="domain" description="Apoptosis-antagonizing transcription factor C-terminal" evidence="4">
    <location>
        <begin position="421"/>
        <end position="503"/>
    </location>
</feature>
<feature type="compositionally biased region" description="Basic and acidic residues" evidence="3">
    <location>
        <begin position="197"/>
        <end position="217"/>
    </location>
</feature>
<dbReference type="InterPro" id="IPR039223">
    <property type="entry name" value="AATF/Bfr2"/>
</dbReference>
<dbReference type="GeneID" id="19973025"/>
<feature type="compositionally biased region" description="Low complexity" evidence="3">
    <location>
        <begin position="330"/>
        <end position="341"/>
    </location>
</feature>
<feature type="compositionally biased region" description="Basic and acidic residues" evidence="3">
    <location>
        <begin position="9"/>
        <end position="29"/>
    </location>
</feature>
<evidence type="ECO:0000259" key="5">
    <source>
        <dbReference type="Pfam" id="PF13339"/>
    </source>
</evidence>
<feature type="compositionally biased region" description="Acidic residues" evidence="3">
    <location>
        <begin position="119"/>
        <end position="140"/>
    </location>
</feature>
<protein>
    <recommendedName>
        <fullName evidence="2">Protein BFR2</fullName>
    </recommendedName>
</protein>
<dbReference type="STRING" id="1220924.W2RSP9"/>
<sequence>MSALKKRAKDIEKRRAQDIDPEDDPFHQQDDEDESSDSDVPQVGGREHYESVGRSKLRKADQMKLDKKYSGVAVSRADLEDDNDNPFAPDEEDDDEDPFATSNTKERSGLANLERNDTDDSISEPAEGEESEDETGDELDGAVNPPRRRPGTSAKTPVNGIRDMDLDSDSEGDDRSDEQSTDEEMDVDGSEESDVSESERSDDDRPANSLQGREKLRAINKAETSESAVVSSLSVSAADRARKGAAVQQQQTAFDRLLDSRIKLQKALTLSNDMAIPEDEDGDLGSAAVSAEAAALSLWTTIDAIRCDILSHRESTQPNPKKRKISALEPSSSTPLSSLSTHSQELESASLPARHSTLNHWYTRTRPAVAPSASRSALTSASASSETTISSVLQTYLATSLPKLASSSTPAPHTYDDSPFYQSLLTALIASRTNAAAVSSTSLPSSVLPTSKNPKIRKSVDTKASKGRKLRYTVHEKLQNFMAAEDRSTWTDEGRREFFGSLFGQMQLGGGQEGTAEMDDDEGVNGEDADGYADAGEEGALRLFRSAAAVAS</sequence>
<accession>W2RSP9</accession>